<protein>
    <submittedName>
        <fullName evidence="1">Uncharacterized protein</fullName>
    </submittedName>
</protein>
<dbReference type="Proteomes" id="UP001604336">
    <property type="component" value="Unassembled WGS sequence"/>
</dbReference>
<sequence>MFETKLYEMSSDEFEVLVLFSSNLPCIHLWRKLLDLSWFHELQEYMNNTKEELPMVTQNLLDETPLAHLTSTEFQRTVVRKLKLELGSSRNGCYSDTLVHTIIPLVAALGGVSLEAKLFSRKEASLRQRERILDLLGWPNRGWFLPNMKWCAAIVALREEVLKRCWLARYWGLAARRSN</sequence>
<gene>
    <name evidence="1" type="ORF">Adt_42090</name>
</gene>
<evidence type="ECO:0000313" key="1">
    <source>
        <dbReference type="EMBL" id="KAL2466239.1"/>
    </source>
</evidence>
<keyword evidence="2" id="KW-1185">Reference proteome</keyword>
<reference evidence="2" key="1">
    <citation type="submission" date="2024-07" db="EMBL/GenBank/DDBJ databases">
        <title>Two chromosome-level genome assemblies of Korean endemic species Abeliophyllum distichum and Forsythia ovata (Oleaceae).</title>
        <authorList>
            <person name="Jang H."/>
        </authorList>
    </citation>
    <scope>NUCLEOTIDE SEQUENCE [LARGE SCALE GENOMIC DNA]</scope>
</reference>
<proteinExistence type="predicted"/>
<evidence type="ECO:0000313" key="2">
    <source>
        <dbReference type="Proteomes" id="UP001604336"/>
    </source>
</evidence>
<dbReference type="AlphaFoldDB" id="A0ABD1PTG8"/>
<name>A0ABD1PTG8_9LAMI</name>
<dbReference type="EMBL" id="JBFOLK010000013">
    <property type="protein sequence ID" value="KAL2466239.1"/>
    <property type="molecule type" value="Genomic_DNA"/>
</dbReference>
<accession>A0ABD1PTG8</accession>
<comment type="caution">
    <text evidence="1">The sequence shown here is derived from an EMBL/GenBank/DDBJ whole genome shotgun (WGS) entry which is preliminary data.</text>
</comment>
<organism evidence="1 2">
    <name type="scientific">Abeliophyllum distichum</name>
    <dbReference type="NCBI Taxonomy" id="126358"/>
    <lineage>
        <taxon>Eukaryota</taxon>
        <taxon>Viridiplantae</taxon>
        <taxon>Streptophyta</taxon>
        <taxon>Embryophyta</taxon>
        <taxon>Tracheophyta</taxon>
        <taxon>Spermatophyta</taxon>
        <taxon>Magnoliopsida</taxon>
        <taxon>eudicotyledons</taxon>
        <taxon>Gunneridae</taxon>
        <taxon>Pentapetalae</taxon>
        <taxon>asterids</taxon>
        <taxon>lamiids</taxon>
        <taxon>Lamiales</taxon>
        <taxon>Oleaceae</taxon>
        <taxon>Forsythieae</taxon>
        <taxon>Abeliophyllum</taxon>
    </lineage>
</organism>